<evidence type="ECO:0000256" key="1">
    <source>
        <dbReference type="ARBA" id="ARBA00022723"/>
    </source>
</evidence>
<dbReference type="Gene3D" id="4.10.60.10">
    <property type="entry name" value="Zinc finger, CCHC-type"/>
    <property type="match status" value="1"/>
</dbReference>
<dbReference type="InterPro" id="IPR025829">
    <property type="entry name" value="Zn_knuckle_CX2CX3GHX4C"/>
</dbReference>
<keyword evidence="7" id="KW-1185">Reference proteome</keyword>
<comment type="caution">
    <text evidence="6">The sequence shown here is derived from an EMBL/GenBank/DDBJ whole genome shotgun (WGS) entry which is preliminary data.</text>
</comment>
<feature type="domain" description="CCHC-type" evidence="5">
    <location>
        <begin position="180"/>
        <end position="196"/>
    </location>
</feature>
<name>A0ABQ8L3H0_LABRO</name>
<keyword evidence="3" id="KW-0862">Zinc</keyword>
<evidence type="ECO:0000313" key="7">
    <source>
        <dbReference type="Proteomes" id="UP000830375"/>
    </source>
</evidence>
<evidence type="ECO:0000256" key="3">
    <source>
        <dbReference type="ARBA" id="ARBA00022833"/>
    </source>
</evidence>
<keyword evidence="2" id="KW-0863">Zinc-finger</keyword>
<evidence type="ECO:0000256" key="2">
    <source>
        <dbReference type="ARBA" id="ARBA00022771"/>
    </source>
</evidence>
<evidence type="ECO:0000256" key="4">
    <source>
        <dbReference type="SAM" id="MobiDB-lite"/>
    </source>
</evidence>
<proteinExistence type="predicted"/>
<sequence>MVEVSGPDGAIMVFRPWTVSGKLRGEDYRRVSSNWTDETNTNYCMAVAELAEAIRVAFPACVDTSRIGSCCQNREESVQDYYHRMYETFNKHSGLDEPDDRGNQPGTWESHALHAENQQTTKKERAKAKTDKELQPALVQAVSRPGGYSAPRYQQTKGGRGKRRGGRPSNWTERNPKQWGCVICGTDDHLTRECSKCKLCKNDGHWVRECPENQQNQEAD</sequence>
<feature type="compositionally biased region" description="Basic and acidic residues" evidence="4">
    <location>
        <begin position="121"/>
        <end position="134"/>
    </location>
</feature>
<dbReference type="Pfam" id="PF13696">
    <property type="entry name" value="zf-CCHC_2"/>
    <property type="match status" value="1"/>
</dbReference>
<gene>
    <name evidence="6" type="ORF">H4Q32_025431</name>
</gene>
<dbReference type="SUPFAM" id="SSF57756">
    <property type="entry name" value="Retrovirus zinc finger-like domains"/>
    <property type="match status" value="1"/>
</dbReference>
<dbReference type="InterPro" id="IPR036875">
    <property type="entry name" value="Znf_CCHC_sf"/>
</dbReference>
<dbReference type="SMART" id="SM00343">
    <property type="entry name" value="ZnF_C2HC"/>
    <property type="match status" value="2"/>
</dbReference>
<organism evidence="6 7">
    <name type="scientific">Labeo rohita</name>
    <name type="common">Indian major carp</name>
    <name type="synonym">Cyprinus rohita</name>
    <dbReference type="NCBI Taxonomy" id="84645"/>
    <lineage>
        <taxon>Eukaryota</taxon>
        <taxon>Metazoa</taxon>
        <taxon>Chordata</taxon>
        <taxon>Craniata</taxon>
        <taxon>Vertebrata</taxon>
        <taxon>Euteleostomi</taxon>
        <taxon>Actinopterygii</taxon>
        <taxon>Neopterygii</taxon>
        <taxon>Teleostei</taxon>
        <taxon>Ostariophysi</taxon>
        <taxon>Cypriniformes</taxon>
        <taxon>Cyprinidae</taxon>
        <taxon>Labeoninae</taxon>
        <taxon>Labeonini</taxon>
        <taxon>Labeo</taxon>
    </lineage>
</organism>
<accession>A0ABQ8L3H0</accession>
<dbReference type="Proteomes" id="UP000830375">
    <property type="component" value="Unassembled WGS sequence"/>
</dbReference>
<feature type="domain" description="CCHC-type" evidence="5">
    <location>
        <begin position="197"/>
        <end position="212"/>
    </location>
</feature>
<feature type="region of interest" description="Disordered" evidence="4">
    <location>
        <begin position="92"/>
        <end position="172"/>
    </location>
</feature>
<dbReference type="InterPro" id="IPR001878">
    <property type="entry name" value="Znf_CCHC"/>
</dbReference>
<reference evidence="6 7" key="1">
    <citation type="submission" date="2022-01" db="EMBL/GenBank/DDBJ databases">
        <title>A high-quality chromosome-level genome assembly of rohu carp, Labeo rohita.</title>
        <authorList>
            <person name="Arick M.A. II"/>
            <person name="Hsu C.-Y."/>
            <person name="Magbanua Z."/>
            <person name="Pechanova O."/>
            <person name="Grover C."/>
            <person name="Miller E."/>
            <person name="Thrash A."/>
            <person name="Ezzel L."/>
            <person name="Alam S."/>
            <person name="Benzie J."/>
            <person name="Hamilton M."/>
            <person name="Karsi A."/>
            <person name="Lawrence M.L."/>
            <person name="Peterson D.G."/>
        </authorList>
    </citation>
    <scope>NUCLEOTIDE SEQUENCE [LARGE SCALE GENOMIC DNA]</scope>
    <source>
        <strain evidence="7">BAU-BD-2019</strain>
        <tissue evidence="6">Blood</tissue>
    </source>
</reference>
<keyword evidence="1" id="KW-0479">Metal-binding</keyword>
<evidence type="ECO:0000259" key="5">
    <source>
        <dbReference type="SMART" id="SM00343"/>
    </source>
</evidence>
<dbReference type="EMBL" id="JACTAM010002288">
    <property type="protein sequence ID" value="KAI2645278.1"/>
    <property type="molecule type" value="Genomic_DNA"/>
</dbReference>
<evidence type="ECO:0000313" key="6">
    <source>
        <dbReference type="EMBL" id="KAI2645278.1"/>
    </source>
</evidence>
<protein>
    <recommendedName>
        <fullName evidence="5">CCHC-type domain-containing protein</fullName>
    </recommendedName>
</protein>